<reference evidence="1 2" key="1">
    <citation type="submission" date="2016-10" db="EMBL/GenBank/DDBJ databases">
        <authorList>
            <person name="de Groot N.N."/>
        </authorList>
    </citation>
    <scope>NUCLEOTIDE SEQUENCE [LARGE SCALE GENOMIC DNA]</scope>
    <source>
        <strain evidence="1 2">MP1X4</strain>
    </source>
</reference>
<name>A0A1H1PKU3_MUCMA</name>
<proteinExistence type="predicted"/>
<protein>
    <submittedName>
        <fullName evidence="1">Uncharacterized protein</fullName>
    </submittedName>
</protein>
<dbReference type="EMBL" id="LT629740">
    <property type="protein sequence ID" value="SDS11707.1"/>
    <property type="molecule type" value="Genomic_DNA"/>
</dbReference>
<accession>A0A1H1PKU3</accession>
<dbReference type="AlphaFoldDB" id="A0A1H1PKU3"/>
<evidence type="ECO:0000313" key="1">
    <source>
        <dbReference type="EMBL" id="SDS11707.1"/>
    </source>
</evidence>
<organism evidence="1 2">
    <name type="scientific">Mucilaginibacter mallensis</name>
    <dbReference type="NCBI Taxonomy" id="652787"/>
    <lineage>
        <taxon>Bacteria</taxon>
        <taxon>Pseudomonadati</taxon>
        <taxon>Bacteroidota</taxon>
        <taxon>Sphingobacteriia</taxon>
        <taxon>Sphingobacteriales</taxon>
        <taxon>Sphingobacteriaceae</taxon>
        <taxon>Mucilaginibacter</taxon>
    </lineage>
</organism>
<sequence>MQSIVFLIICFYIYKRNTSYTNFYSKSLIPQFIQNEAKCVFKAIC</sequence>
<gene>
    <name evidence="1" type="ORF">SAMN05216490_0570</name>
</gene>
<evidence type="ECO:0000313" key="2">
    <source>
        <dbReference type="Proteomes" id="UP000199679"/>
    </source>
</evidence>
<dbReference type="Proteomes" id="UP000199679">
    <property type="component" value="Chromosome I"/>
</dbReference>
<keyword evidence="2" id="KW-1185">Reference proteome</keyword>